<dbReference type="AlphaFoldDB" id="A0AAV1TC13"/>
<feature type="domain" description="Rubisco LSMT substrate-binding" evidence="4">
    <location>
        <begin position="177"/>
        <end position="231"/>
    </location>
</feature>
<dbReference type="SUPFAM" id="SSF82199">
    <property type="entry name" value="SET domain"/>
    <property type="match status" value="1"/>
</dbReference>
<dbReference type="CDD" id="cd10527">
    <property type="entry name" value="SET_LSMT"/>
    <property type="match status" value="1"/>
</dbReference>
<dbReference type="SUPFAM" id="SSF81822">
    <property type="entry name" value="RuBisCo LSMT C-terminal, substrate-binding domain"/>
    <property type="match status" value="1"/>
</dbReference>
<reference evidence="5" key="1">
    <citation type="submission" date="2024-01" db="EMBL/GenBank/DDBJ databases">
        <authorList>
            <person name="Webb A."/>
        </authorList>
    </citation>
    <scope>NUCLEOTIDE SEQUENCE</scope>
    <source>
        <strain evidence="5">Pm1</strain>
    </source>
</reference>
<sequence>MSRATSGQDQPFTLIPFFDCFNHANNGDECIQEYDSVKGFTVHTTKAYEEGEQIFISYGNHGNLRLLRNYGFTVAANPFDVVDLPMPELLQQLNPANPAFTRKREVLLSAAGTQVDRLVLNHVRIQHDGSIDPNAKLWLAILLAAPAELDDIIREAVTTRVSGEEMAPSIVLPPTLMRKVDDVLNDLVTSKLKQHSSSFEEDATFLQNNDQRMAPWLRSCLHIRMSEKQALMRTISTPAE</sequence>
<dbReference type="Gene3D" id="3.90.1410.10">
    <property type="entry name" value="set domain protein methyltransferase, domain 1"/>
    <property type="match status" value="1"/>
</dbReference>
<dbReference type="InterPro" id="IPR050600">
    <property type="entry name" value="SETD3_SETD6_MTase"/>
</dbReference>
<dbReference type="InterPro" id="IPR046341">
    <property type="entry name" value="SET_dom_sf"/>
</dbReference>
<accession>A0AAV1TC13</accession>
<evidence type="ECO:0000259" key="4">
    <source>
        <dbReference type="Pfam" id="PF09273"/>
    </source>
</evidence>
<dbReference type="PANTHER" id="PTHR13271">
    <property type="entry name" value="UNCHARACTERIZED PUTATIVE METHYLTRANSFERASE"/>
    <property type="match status" value="1"/>
</dbReference>
<organism evidence="5 6">
    <name type="scientific">Peronospora matthiolae</name>
    <dbReference type="NCBI Taxonomy" id="2874970"/>
    <lineage>
        <taxon>Eukaryota</taxon>
        <taxon>Sar</taxon>
        <taxon>Stramenopiles</taxon>
        <taxon>Oomycota</taxon>
        <taxon>Peronosporomycetes</taxon>
        <taxon>Peronosporales</taxon>
        <taxon>Peronosporaceae</taxon>
        <taxon>Peronospora</taxon>
    </lineage>
</organism>
<dbReference type="Pfam" id="PF09273">
    <property type="entry name" value="Rubis-subs-bind"/>
    <property type="match status" value="1"/>
</dbReference>
<keyword evidence="3" id="KW-0949">S-adenosyl-L-methionine</keyword>
<dbReference type="InterPro" id="IPR036464">
    <property type="entry name" value="Rubisco_LSMT_subst-bd_sf"/>
</dbReference>
<evidence type="ECO:0000313" key="5">
    <source>
        <dbReference type="EMBL" id="CAK7910370.1"/>
    </source>
</evidence>
<comment type="caution">
    <text evidence="5">The sequence shown here is derived from an EMBL/GenBank/DDBJ whole genome shotgun (WGS) entry which is preliminary data.</text>
</comment>
<dbReference type="Gene3D" id="3.90.1420.10">
    <property type="entry name" value="Rubisco LSMT, substrate-binding domain"/>
    <property type="match status" value="1"/>
</dbReference>
<evidence type="ECO:0000256" key="2">
    <source>
        <dbReference type="ARBA" id="ARBA00022679"/>
    </source>
</evidence>
<keyword evidence="1" id="KW-0489">Methyltransferase</keyword>
<evidence type="ECO:0000313" key="6">
    <source>
        <dbReference type="Proteomes" id="UP001162060"/>
    </source>
</evidence>
<dbReference type="InterPro" id="IPR015353">
    <property type="entry name" value="Rubisco_LSMT_subst-bd"/>
</dbReference>
<proteinExistence type="predicted"/>
<protein>
    <recommendedName>
        <fullName evidence="4">Rubisco LSMT substrate-binding domain-containing protein</fullName>
    </recommendedName>
</protein>
<name>A0AAV1TC13_9STRA</name>
<dbReference type="GO" id="GO:0016279">
    <property type="term" value="F:protein-lysine N-methyltransferase activity"/>
    <property type="evidence" value="ECO:0007669"/>
    <property type="project" value="TreeGrafter"/>
</dbReference>
<gene>
    <name evidence="5" type="ORF">PM001_LOCUS4127</name>
</gene>
<dbReference type="EMBL" id="CAKLBY020000035">
    <property type="protein sequence ID" value="CAK7910370.1"/>
    <property type="molecule type" value="Genomic_DNA"/>
</dbReference>
<dbReference type="Proteomes" id="UP001162060">
    <property type="component" value="Unassembled WGS sequence"/>
</dbReference>
<dbReference type="GO" id="GO:0032259">
    <property type="term" value="P:methylation"/>
    <property type="evidence" value="ECO:0007669"/>
    <property type="project" value="UniProtKB-KW"/>
</dbReference>
<evidence type="ECO:0000256" key="3">
    <source>
        <dbReference type="ARBA" id="ARBA00022691"/>
    </source>
</evidence>
<keyword evidence="2" id="KW-0808">Transferase</keyword>
<evidence type="ECO:0000256" key="1">
    <source>
        <dbReference type="ARBA" id="ARBA00022603"/>
    </source>
</evidence>